<evidence type="ECO:0000313" key="3">
    <source>
        <dbReference type="Proteomes" id="UP000295210"/>
    </source>
</evidence>
<dbReference type="PANTHER" id="PTHR39515">
    <property type="entry name" value="CONSERVED PROTEIN"/>
    <property type="match status" value="1"/>
</dbReference>
<dbReference type="InterPro" id="IPR052526">
    <property type="entry name" value="HTH-type_Bedaq_tolerance"/>
</dbReference>
<comment type="caution">
    <text evidence="2">The sequence shown here is derived from an EMBL/GenBank/DDBJ whole genome shotgun (WGS) entry which is preliminary data.</text>
</comment>
<gene>
    <name evidence="2" type="ORF">C7378_2962</name>
</gene>
<feature type="domain" description="HTH marR-type" evidence="1">
    <location>
        <begin position="13"/>
        <end position="149"/>
    </location>
</feature>
<reference evidence="2 3" key="1">
    <citation type="submission" date="2019-03" db="EMBL/GenBank/DDBJ databases">
        <title>Genomic Encyclopedia of Type Strains, Phase IV (KMG-IV): sequencing the most valuable type-strain genomes for metagenomic binning, comparative biology and taxonomic classification.</title>
        <authorList>
            <person name="Goeker M."/>
        </authorList>
    </citation>
    <scope>NUCLEOTIDE SEQUENCE [LARGE SCALE GENOMIC DNA]</scope>
    <source>
        <strain evidence="2 3">DSM 103428</strain>
    </source>
</reference>
<dbReference type="Gene3D" id="1.10.10.10">
    <property type="entry name" value="Winged helix-like DNA-binding domain superfamily/Winged helix DNA-binding domain"/>
    <property type="match status" value="1"/>
</dbReference>
<protein>
    <submittedName>
        <fullName evidence="2">MarR family transcriptional regulator</fullName>
    </submittedName>
</protein>
<dbReference type="InterPro" id="IPR036388">
    <property type="entry name" value="WH-like_DNA-bd_sf"/>
</dbReference>
<dbReference type="AlphaFoldDB" id="A0A4R1L178"/>
<dbReference type="Proteomes" id="UP000295210">
    <property type="component" value="Unassembled WGS sequence"/>
</dbReference>
<dbReference type="InterPro" id="IPR000835">
    <property type="entry name" value="HTH_MarR-typ"/>
</dbReference>
<dbReference type="EMBL" id="SMGK01000005">
    <property type="protein sequence ID" value="TCK71676.1"/>
    <property type="molecule type" value="Genomic_DNA"/>
</dbReference>
<evidence type="ECO:0000259" key="1">
    <source>
        <dbReference type="PROSITE" id="PS50995"/>
    </source>
</evidence>
<accession>A0A4R1L178</accession>
<organism evidence="2 3">
    <name type="scientific">Acidipila rosea</name>
    <dbReference type="NCBI Taxonomy" id="768535"/>
    <lineage>
        <taxon>Bacteria</taxon>
        <taxon>Pseudomonadati</taxon>
        <taxon>Acidobacteriota</taxon>
        <taxon>Terriglobia</taxon>
        <taxon>Terriglobales</taxon>
        <taxon>Acidobacteriaceae</taxon>
        <taxon>Acidipila</taxon>
    </lineage>
</organism>
<dbReference type="GO" id="GO:0003700">
    <property type="term" value="F:DNA-binding transcription factor activity"/>
    <property type="evidence" value="ECO:0007669"/>
    <property type="project" value="InterPro"/>
</dbReference>
<keyword evidence="3" id="KW-1185">Reference proteome</keyword>
<dbReference type="OrthoDB" id="511972at2"/>
<dbReference type="Pfam" id="PF01047">
    <property type="entry name" value="MarR"/>
    <property type="match status" value="1"/>
</dbReference>
<dbReference type="SMART" id="SM00347">
    <property type="entry name" value="HTH_MARR"/>
    <property type="match status" value="1"/>
</dbReference>
<dbReference type="PROSITE" id="PS50995">
    <property type="entry name" value="HTH_MARR_2"/>
    <property type="match status" value="1"/>
</dbReference>
<dbReference type="SUPFAM" id="SSF46785">
    <property type="entry name" value="Winged helix' DNA-binding domain"/>
    <property type="match status" value="1"/>
</dbReference>
<dbReference type="PANTHER" id="PTHR39515:SF2">
    <property type="entry name" value="HTH-TYPE TRANSCRIPTIONAL REGULATOR RV0880"/>
    <property type="match status" value="1"/>
</dbReference>
<name>A0A4R1L178_9BACT</name>
<evidence type="ECO:0000313" key="2">
    <source>
        <dbReference type="EMBL" id="TCK71676.1"/>
    </source>
</evidence>
<dbReference type="Gene3D" id="1.10.287.100">
    <property type="match status" value="1"/>
</dbReference>
<sequence length="150" mass="16503">MSDPVSPYRDERASALAAELRAILGKLKRKLREQGGQNDLTPSQVSVLLRIEKDGPAAVSTLARAEGMRPQSMSAIITSLLEAGLVCGAPDPNDRRQTLMALSRKCQKWLKDGRAARQDWLTTTIQKKLSTHEQQKLASAVELLGRLIED</sequence>
<dbReference type="InterPro" id="IPR036390">
    <property type="entry name" value="WH_DNA-bd_sf"/>
</dbReference>
<proteinExistence type="predicted"/>